<dbReference type="KEGG" id="rhi:NGR_c20890"/>
<dbReference type="HOGENOM" id="CLU_2438713_0_0_5"/>
<dbReference type="EMBL" id="CP001389">
    <property type="protein sequence ID" value="ACP25852.1"/>
    <property type="molecule type" value="Genomic_DNA"/>
</dbReference>
<dbReference type="AlphaFoldDB" id="C3MEL1"/>
<keyword evidence="3" id="KW-1185">Reference proteome</keyword>
<evidence type="ECO:0000313" key="3">
    <source>
        <dbReference type="Proteomes" id="UP000001054"/>
    </source>
</evidence>
<gene>
    <name evidence="2" type="ordered locus">NGR_c20890</name>
</gene>
<sequence>MGYNGANEHGQRSGSSKDCSSEITGHLFSSSLKVANFGTVEPARALLLLKLAGMVGHKPASRRCSGIAFVSRRPPAMMDRAAFSFWTARR</sequence>
<dbReference type="OrthoDB" id="8421895at2"/>
<feature type="region of interest" description="Disordered" evidence="1">
    <location>
        <begin position="1"/>
        <end position="21"/>
    </location>
</feature>
<proteinExistence type="predicted"/>
<feature type="compositionally biased region" description="Polar residues" evidence="1">
    <location>
        <begin position="12"/>
        <end position="21"/>
    </location>
</feature>
<evidence type="ECO:0000256" key="1">
    <source>
        <dbReference type="SAM" id="MobiDB-lite"/>
    </source>
</evidence>
<name>C3MEL1_SINFN</name>
<accession>C3MEL1</accession>
<organism evidence="2 3">
    <name type="scientific">Sinorhizobium fredii (strain NBRC 101917 / NGR234)</name>
    <dbReference type="NCBI Taxonomy" id="394"/>
    <lineage>
        <taxon>Bacteria</taxon>
        <taxon>Pseudomonadati</taxon>
        <taxon>Pseudomonadota</taxon>
        <taxon>Alphaproteobacteria</taxon>
        <taxon>Hyphomicrobiales</taxon>
        <taxon>Rhizobiaceae</taxon>
        <taxon>Sinorhizobium/Ensifer group</taxon>
        <taxon>Sinorhizobium</taxon>
    </lineage>
</organism>
<evidence type="ECO:0000313" key="2">
    <source>
        <dbReference type="EMBL" id="ACP25852.1"/>
    </source>
</evidence>
<dbReference type="Proteomes" id="UP000001054">
    <property type="component" value="Chromosome"/>
</dbReference>
<protein>
    <submittedName>
        <fullName evidence="2">Uncharacterized protein</fullName>
    </submittedName>
</protein>
<reference evidence="2 3" key="1">
    <citation type="journal article" date="2009" name="Appl. Environ. Microbiol.">
        <title>Rhizobium sp. strain NGR234 possesses a remarkable number of secretion systems.</title>
        <authorList>
            <person name="Schmeisser C."/>
            <person name="Liesegang H."/>
            <person name="Krysciak D."/>
            <person name="Bakkou N."/>
            <person name="Le Quere A."/>
            <person name="Wollherr A."/>
            <person name="Heinemeyer I."/>
            <person name="Morgenstern B."/>
            <person name="Pommerening-Roeser A."/>
            <person name="Flores M."/>
            <person name="Palacios R."/>
            <person name="Brenner S."/>
            <person name="Gottschalk G."/>
            <person name="Schmitz R.A."/>
            <person name="Broughton W.J."/>
            <person name="Perret X."/>
            <person name="Strittmatter A.W."/>
            <person name="Streit W.R."/>
        </authorList>
    </citation>
    <scope>NUCLEOTIDE SEQUENCE [LARGE SCALE GENOMIC DNA]</scope>
    <source>
        <strain evidence="3">NBRC 101917 / NGR234</strain>
    </source>
</reference>